<evidence type="ECO:0000256" key="3">
    <source>
        <dbReference type="ARBA" id="ARBA00022801"/>
    </source>
</evidence>
<proteinExistence type="inferred from homology"/>
<dbReference type="SUPFAM" id="SSF75005">
    <property type="entry name" value="Arabinanase/levansucrase/invertase"/>
    <property type="match status" value="1"/>
</dbReference>
<dbReference type="InterPro" id="IPR013320">
    <property type="entry name" value="ConA-like_dom_sf"/>
</dbReference>
<keyword evidence="4 5" id="KW-0326">Glycosidase</keyword>
<protein>
    <recommendedName>
        <fullName evidence="2">beta-fructofuranosidase</fullName>
        <ecNumber evidence="2">3.2.1.26</ecNumber>
    </recommendedName>
</protein>
<dbReference type="Proteomes" id="UP001321543">
    <property type="component" value="Chromosome"/>
</dbReference>
<dbReference type="EMBL" id="AP027728">
    <property type="protein sequence ID" value="BDZ40147.1"/>
    <property type="molecule type" value="Genomic_DNA"/>
</dbReference>
<dbReference type="InterPro" id="IPR023296">
    <property type="entry name" value="Glyco_hydro_beta-prop_sf"/>
</dbReference>
<evidence type="ECO:0000256" key="1">
    <source>
        <dbReference type="ARBA" id="ARBA00009902"/>
    </source>
</evidence>
<evidence type="ECO:0000256" key="5">
    <source>
        <dbReference type="RuleBase" id="RU362110"/>
    </source>
</evidence>
<organism evidence="8 9">
    <name type="scientific">Microbacterium suwonense</name>
    <dbReference type="NCBI Taxonomy" id="683047"/>
    <lineage>
        <taxon>Bacteria</taxon>
        <taxon>Bacillati</taxon>
        <taxon>Actinomycetota</taxon>
        <taxon>Actinomycetes</taxon>
        <taxon>Micrococcales</taxon>
        <taxon>Microbacteriaceae</taxon>
        <taxon>Microbacterium</taxon>
    </lineage>
</organism>
<dbReference type="Pfam" id="PF08244">
    <property type="entry name" value="Glyco_hydro_32C"/>
    <property type="match status" value="1"/>
</dbReference>
<evidence type="ECO:0000259" key="6">
    <source>
        <dbReference type="Pfam" id="PF00251"/>
    </source>
</evidence>
<dbReference type="SUPFAM" id="SSF49899">
    <property type="entry name" value="Concanavalin A-like lectins/glucanases"/>
    <property type="match status" value="1"/>
</dbReference>
<gene>
    <name evidence="8" type="ORF">GCM10025863_27610</name>
</gene>
<feature type="domain" description="Glycosyl hydrolase family 32 N-terminal" evidence="6">
    <location>
        <begin position="2"/>
        <end position="296"/>
    </location>
</feature>
<dbReference type="EC" id="3.2.1.26" evidence="2"/>
<evidence type="ECO:0000313" key="8">
    <source>
        <dbReference type="EMBL" id="BDZ40147.1"/>
    </source>
</evidence>
<feature type="domain" description="Glycosyl hydrolase family 32 C-terminal" evidence="7">
    <location>
        <begin position="326"/>
        <end position="413"/>
    </location>
</feature>
<comment type="similarity">
    <text evidence="1 5">Belongs to the glycosyl hydrolase 32 family.</text>
</comment>
<dbReference type="GO" id="GO:0016787">
    <property type="term" value="F:hydrolase activity"/>
    <property type="evidence" value="ECO:0007669"/>
    <property type="project" value="UniProtKB-KW"/>
</dbReference>
<evidence type="ECO:0000256" key="2">
    <source>
        <dbReference type="ARBA" id="ARBA00012758"/>
    </source>
</evidence>
<reference evidence="9" key="1">
    <citation type="journal article" date="2019" name="Int. J. Syst. Evol. Microbiol.">
        <title>The Global Catalogue of Microorganisms (GCM) 10K type strain sequencing project: providing services to taxonomists for standard genome sequencing and annotation.</title>
        <authorList>
            <consortium name="The Broad Institute Genomics Platform"/>
            <consortium name="The Broad Institute Genome Sequencing Center for Infectious Disease"/>
            <person name="Wu L."/>
            <person name="Ma J."/>
        </authorList>
    </citation>
    <scope>NUCLEOTIDE SEQUENCE [LARGE SCALE GENOMIC DNA]</scope>
    <source>
        <strain evidence="9">NBRC 106310</strain>
    </source>
</reference>
<dbReference type="SMART" id="SM00640">
    <property type="entry name" value="Glyco_32"/>
    <property type="match status" value="1"/>
</dbReference>
<dbReference type="InterPro" id="IPR013148">
    <property type="entry name" value="Glyco_hydro_32_N"/>
</dbReference>
<evidence type="ECO:0000256" key="4">
    <source>
        <dbReference type="ARBA" id="ARBA00023295"/>
    </source>
</evidence>
<dbReference type="InterPro" id="IPR051214">
    <property type="entry name" value="GH32_Enzymes"/>
</dbReference>
<dbReference type="Pfam" id="PF00251">
    <property type="entry name" value="Glyco_hydro_32N"/>
    <property type="match status" value="1"/>
</dbReference>
<evidence type="ECO:0000313" key="9">
    <source>
        <dbReference type="Proteomes" id="UP001321543"/>
    </source>
</evidence>
<dbReference type="InterPro" id="IPR001362">
    <property type="entry name" value="Glyco_hydro_32"/>
</dbReference>
<evidence type="ECO:0000259" key="7">
    <source>
        <dbReference type="Pfam" id="PF08244"/>
    </source>
</evidence>
<dbReference type="InterPro" id="IPR013189">
    <property type="entry name" value="Glyco_hydro_32_C"/>
</dbReference>
<dbReference type="Gene3D" id="2.115.10.20">
    <property type="entry name" value="Glycosyl hydrolase domain, family 43"/>
    <property type="match status" value="1"/>
</dbReference>
<dbReference type="Gene3D" id="2.60.120.560">
    <property type="entry name" value="Exo-inulinase, domain 1"/>
    <property type="match status" value="1"/>
</dbReference>
<keyword evidence="3 5" id="KW-0378">Hydrolase</keyword>
<dbReference type="PANTHER" id="PTHR43101">
    <property type="entry name" value="BETA-FRUCTOSIDASE"/>
    <property type="match status" value="1"/>
</dbReference>
<sequence>MHTSRGYLNDPNGPVELEGTTHLYFQSRPYPHKDVPVEWGHASTTDLINWRLHRPAMSPLPGARDADGCWSGNALVDGSEVHAYYSGKTAGDTYQSVLRAVSTDGGASFGPPRQVLADPLPDEQVTMFRDPFVYREDDALTMMVGAARADGSGAIRRYRSTDGISWAYTGDVAGRVRGIVGGEDTGEGWECPQILPTDAGEIALISSWSFADGVGHVLSFPVGGDAPVVPVPQRVDHGTSFYAASVMREHSSGSPVLWGWIREARSTVAWQDAGWAGAISLPRTAWCAADGSLRTAPHPAVDALRIDTGRPADGARIDGRAEIVVPEGGGAVRIDFGADEYCTIDIDPDAGIVTLDRSHAAGVDPLDGSRSVAPDAFDASGRPAVRIFVDGSILEIFTSAGRSVTSRVYPRSAPEWTVHAPAGAVLFDIRRSIEAESTR</sequence>
<accession>A0ABN6X5Y3</accession>
<dbReference type="PANTHER" id="PTHR43101:SF1">
    <property type="entry name" value="BETA-FRUCTOSIDASE"/>
    <property type="match status" value="1"/>
</dbReference>
<name>A0ABN6X5Y3_9MICO</name>
<keyword evidence="9" id="KW-1185">Reference proteome</keyword>
<dbReference type="CDD" id="cd08996">
    <property type="entry name" value="GH32_FFase"/>
    <property type="match status" value="1"/>
</dbReference>